<dbReference type="InterPro" id="IPR017972">
    <property type="entry name" value="Cyt_P450_CS"/>
</dbReference>
<dbReference type="InterPro" id="IPR036396">
    <property type="entry name" value="Cyt_P450_sf"/>
</dbReference>
<evidence type="ECO:0000256" key="7">
    <source>
        <dbReference type="RuleBase" id="RU000461"/>
    </source>
</evidence>
<comment type="similarity">
    <text evidence="1 7">Belongs to the cytochrome P450 family.</text>
</comment>
<dbReference type="EMBL" id="JAPNKA010000001">
    <property type="protein sequence ID" value="MCY1079219.1"/>
    <property type="molecule type" value="Genomic_DNA"/>
</dbReference>
<keyword evidence="4 7" id="KW-0560">Oxidoreductase</keyword>
<organism evidence="9 10">
    <name type="scientific">Archangium lansingense</name>
    <dbReference type="NCBI Taxonomy" id="2995310"/>
    <lineage>
        <taxon>Bacteria</taxon>
        <taxon>Pseudomonadati</taxon>
        <taxon>Myxococcota</taxon>
        <taxon>Myxococcia</taxon>
        <taxon>Myxococcales</taxon>
        <taxon>Cystobacterineae</taxon>
        <taxon>Archangiaceae</taxon>
        <taxon>Archangium</taxon>
    </lineage>
</organism>
<evidence type="ECO:0000313" key="10">
    <source>
        <dbReference type="Proteomes" id="UP001207654"/>
    </source>
</evidence>
<evidence type="ECO:0000256" key="8">
    <source>
        <dbReference type="SAM" id="MobiDB-lite"/>
    </source>
</evidence>
<keyword evidence="2 7" id="KW-0349">Heme</keyword>
<protein>
    <submittedName>
        <fullName evidence="9">Cytochrome P450</fullName>
    </submittedName>
</protein>
<dbReference type="Pfam" id="PF00067">
    <property type="entry name" value="p450"/>
    <property type="match status" value="1"/>
</dbReference>
<dbReference type="PANTHER" id="PTHR24291">
    <property type="entry name" value="CYTOCHROME P450 FAMILY 4"/>
    <property type="match status" value="1"/>
</dbReference>
<keyword evidence="5 7" id="KW-0408">Iron</keyword>
<feature type="region of interest" description="Disordered" evidence="8">
    <location>
        <begin position="1"/>
        <end position="25"/>
    </location>
</feature>
<dbReference type="CDD" id="cd20620">
    <property type="entry name" value="CYP132-like"/>
    <property type="match status" value="1"/>
</dbReference>
<name>A0ABT4ADC7_9BACT</name>
<dbReference type="InterPro" id="IPR050196">
    <property type="entry name" value="Cytochrome_P450_Monoox"/>
</dbReference>
<evidence type="ECO:0000313" key="9">
    <source>
        <dbReference type="EMBL" id="MCY1079219.1"/>
    </source>
</evidence>
<dbReference type="PROSITE" id="PS00086">
    <property type="entry name" value="CYTOCHROME_P450"/>
    <property type="match status" value="1"/>
</dbReference>
<dbReference type="InterPro" id="IPR001128">
    <property type="entry name" value="Cyt_P450"/>
</dbReference>
<comment type="caution">
    <text evidence="9">The sequence shown here is derived from an EMBL/GenBank/DDBJ whole genome shotgun (WGS) entry which is preliminary data.</text>
</comment>
<evidence type="ECO:0000256" key="1">
    <source>
        <dbReference type="ARBA" id="ARBA00010617"/>
    </source>
</evidence>
<proteinExistence type="inferred from homology"/>
<dbReference type="PANTHER" id="PTHR24291:SF50">
    <property type="entry name" value="BIFUNCTIONAL ALBAFLAVENONE MONOOXYGENASE_TERPENE SYNTHASE"/>
    <property type="match status" value="1"/>
</dbReference>
<sequence length="471" mass="53936">MNSSTLTLDHPPSSPEAATLPSEPRGLPGVGHLLYLARNPLGYMLQLSRTQGDLIRLSIRGRPVYVLNHPDLVEQVLVADSRKFRRAGNDTMSEVLGQGLLTSDGELWRRQRRAIQPAFHHERIARYCDFFVESTRDYLLPLRDGEVRDIHADMQRLTLQNVARVLFDVGVEQDMEAVKTSLDTILARFDHHWLGLLPAWLLRSVERRYRAASATLDRIVRRHILERQQSGLQGEDLLSMLLQARDADGSGMSEQQVRDEILTLIMAGHETTASALTFVWYLLSRHPEVEARLHAELEAVLGGRPPTVAELQRLPYLDKILQESLRLYPPAFALLDRFPMEDVTLAGVRIPKDTEVQVWPWLQHRDPRFWEEPDRFDPERWNQDGARQRHRFSFYPFGGGTRLCIGVRFAQMEMALMVATIAQRYRLTALPGQREPRLHASITLRAKDRLSLRFVARSATTSRTGLLHSYG</sequence>
<dbReference type="Proteomes" id="UP001207654">
    <property type="component" value="Unassembled WGS sequence"/>
</dbReference>
<gene>
    <name evidence="9" type="ORF">OV287_32635</name>
</gene>
<evidence type="ECO:0000256" key="4">
    <source>
        <dbReference type="ARBA" id="ARBA00023002"/>
    </source>
</evidence>
<evidence type="ECO:0000256" key="2">
    <source>
        <dbReference type="ARBA" id="ARBA00022617"/>
    </source>
</evidence>
<dbReference type="Gene3D" id="1.10.630.10">
    <property type="entry name" value="Cytochrome P450"/>
    <property type="match status" value="1"/>
</dbReference>
<keyword evidence="3 7" id="KW-0479">Metal-binding</keyword>
<keyword evidence="6 7" id="KW-0503">Monooxygenase</keyword>
<dbReference type="RefSeq" id="WP_267537952.1">
    <property type="nucleotide sequence ID" value="NZ_JAPNKA010000001.1"/>
</dbReference>
<dbReference type="InterPro" id="IPR002401">
    <property type="entry name" value="Cyt_P450_E_grp-I"/>
</dbReference>
<keyword evidence="10" id="KW-1185">Reference proteome</keyword>
<dbReference type="PRINTS" id="PR00463">
    <property type="entry name" value="EP450I"/>
</dbReference>
<dbReference type="PRINTS" id="PR00385">
    <property type="entry name" value="P450"/>
</dbReference>
<evidence type="ECO:0000256" key="6">
    <source>
        <dbReference type="ARBA" id="ARBA00023033"/>
    </source>
</evidence>
<accession>A0ABT4ADC7</accession>
<reference evidence="9 10" key="1">
    <citation type="submission" date="2022-11" db="EMBL/GenBank/DDBJ databases">
        <title>Minimal conservation of predation-associated metabolite biosynthetic gene clusters underscores biosynthetic potential of Myxococcota including descriptions for ten novel species: Archangium lansinium sp. nov., Myxococcus landrumus sp. nov., Nannocystis bai.</title>
        <authorList>
            <person name="Ahearne A."/>
            <person name="Stevens C."/>
            <person name="Phillips K."/>
        </authorList>
    </citation>
    <scope>NUCLEOTIDE SEQUENCE [LARGE SCALE GENOMIC DNA]</scope>
    <source>
        <strain evidence="9 10">MIWBW</strain>
    </source>
</reference>
<evidence type="ECO:0000256" key="3">
    <source>
        <dbReference type="ARBA" id="ARBA00022723"/>
    </source>
</evidence>
<evidence type="ECO:0000256" key="5">
    <source>
        <dbReference type="ARBA" id="ARBA00023004"/>
    </source>
</evidence>
<dbReference type="SUPFAM" id="SSF48264">
    <property type="entry name" value="Cytochrome P450"/>
    <property type="match status" value="1"/>
</dbReference>